<organism evidence="10 11">
    <name type="scientific">Macrosiphum euphorbiae</name>
    <name type="common">potato aphid</name>
    <dbReference type="NCBI Taxonomy" id="13131"/>
    <lineage>
        <taxon>Eukaryota</taxon>
        <taxon>Metazoa</taxon>
        <taxon>Ecdysozoa</taxon>
        <taxon>Arthropoda</taxon>
        <taxon>Hexapoda</taxon>
        <taxon>Insecta</taxon>
        <taxon>Pterygota</taxon>
        <taxon>Neoptera</taxon>
        <taxon>Paraneoptera</taxon>
        <taxon>Hemiptera</taxon>
        <taxon>Sternorrhyncha</taxon>
        <taxon>Aphidomorpha</taxon>
        <taxon>Aphidoidea</taxon>
        <taxon>Aphididae</taxon>
        <taxon>Macrosiphini</taxon>
        <taxon>Macrosiphum</taxon>
    </lineage>
</organism>
<comment type="caution">
    <text evidence="10">The sequence shown here is derived from an EMBL/GenBank/DDBJ whole genome shotgun (WGS) entry which is preliminary data.</text>
</comment>
<feature type="domain" description="DDE Tnp4" evidence="9">
    <location>
        <begin position="170"/>
        <end position="336"/>
    </location>
</feature>
<name>A0AAV0Y1B9_9HEMI</name>
<sequence length="418" mass="47971">MSDSSLLLVISAAYLIIASAKKRSDKKKRSIWMKNYLKTRHFGIIDDLQLDEDIVFRNFTRMSRTNFYYLLKKIEPEIEKQNTRFREAVPAKIKFLITIRFLATGDSFSSLMYLFKVSKQFISEMLPTVLKAIVNALQNYIKLPSSDHEWRSIAEEYNKRWNFPHCVGAIDGKHVVIQKPENTISEFHNYKGTDSIVLLGIADANYCFTYVNVGCQGRISDGGVFKNTSFSKKLEKNELGLPECEALPGRMMKLPYVLVADDAFALSENIMKPYATDLNKGSPKRVFNYRLSRARRIIENTFGLLSAVFRIFRKPIEIKVEETIVNIVLACVYLHNFLRMQPDSAKFYSTSGCFDNEDCSTGEIIPGSWREITSGDTGLRQLRSIPRKPASNATNIREEFKSYFMSEIGSLPFQDKYL</sequence>
<evidence type="ECO:0000313" key="10">
    <source>
        <dbReference type="EMBL" id="CAI6373599.1"/>
    </source>
</evidence>
<evidence type="ECO:0000259" key="9">
    <source>
        <dbReference type="Pfam" id="PF13359"/>
    </source>
</evidence>
<reference evidence="10 11" key="1">
    <citation type="submission" date="2023-01" db="EMBL/GenBank/DDBJ databases">
        <authorList>
            <person name="Whitehead M."/>
        </authorList>
    </citation>
    <scope>NUCLEOTIDE SEQUENCE [LARGE SCALE GENOMIC DNA]</scope>
</reference>
<accession>A0AAV0Y1B9</accession>
<dbReference type="EMBL" id="CARXXK010001104">
    <property type="protein sequence ID" value="CAI6373599.1"/>
    <property type="molecule type" value="Genomic_DNA"/>
</dbReference>
<feature type="signal peptide" evidence="8">
    <location>
        <begin position="1"/>
        <end position="20"/>
    </location>
</feature>
<comment type="subcellular location">
    <subcellularLocation>
        <location evidence="2">Nucleus</location>
    </subcellularLocation>
</comment>
<dbReference type="Pfam" id="PF13359">
    <property type="entry name" value="DDE_Tnp_4"/>
    <property type="match status" value="1"/>
</dbReference>
<gene>
    <name evidence="10" type="ORF">MEUPH1_LOCUS27324</name>
</gene>
<evidence type="ECO:0000313" key="11">
    <source>
        <dbReference type="Proteomes" id="UP001160148"/>
    </source>
</evidence>
<dbReference type="PANTHER" id="PTHR22930">
    <property type="match status" value="1"/>
</dbReference>
<keyword evidence="5" id="KW-0479">Metal-binding</keyword>
<evidence type="ECO:0000256" key="4">
    <source>
        <dbReference type="ARBA" id="ARBA00022722"/>
    </source>
</evidence>
<dbReference type="GO" id="GO:0005634">
    <property type="term" value="C:nucleus"/>
    <property type="evidence" value="ECO:0007669"/>
    <property type="project" value="UniProtKB-SubCell"/>
</dbReference>
<dbReference type="AlphaFoldDB" id="A0AAV0Y1B9"/>
<evidence type="ECO:0000256" key="1">
    <source>
        <dbReference type="ARBA" id="ARBA00001968"/>
    </source>
</evidence>
<evidence type="ECO:0000256" key="7">
    <source>
        <dbReference type="ARBA" id="ARBA00023242"/>
    </source>
</evidence>
<dbReference type="PANTHER" id="PTHR22930:SF258">
    <property type="entry name" value="PROTEIN ALP1-LIKE ISOFORM X1"/>
    <property type="match status" value="1"/>
</dbReference>
<protein>
    <recommendedName>
        <fullName evidence="9">DDE Tnp4 domain-containing protein</fullName>
    </recommendedName>
</protein>
<comment type="similarity">
    <text evidence="3">Belongs to the HARBI1 family.</text>
</comment>
<feature type="chain" id="PRO_5043841353" description="DDE Tnp4 domain-containing protein" evidence="8">
    <location>
        <begin position="21"/>
        <end position="418"/>
    </location>
</feature>
<comment type="cofactor">
    <cofactor evidence="1">
        <name>a divalent metal cation</name>
        <dbReference type="ChEBI" id="CHEBI:60240"/>
    </cofactor>
</comment>
<evidence type="ECO:0000256" key="3">
    <source>
        <dbReference type="ARBA" id="ARBA00006958"/>
    </source>
</evidence>
<dbReference type="GO" id="GO:0016787">
    <property type="term" value="F:hydrolase activity"/>
    <property type="evidence" value="ECO:0007669"/>
    <property type="project" value="UniProtKB-KW"/>
</dbReference>
<keyword evidence="11" id="KW-1185">Reference proteome</keyword>
<dbReference type="GO" id="GO:0004518">
    <property type="term" value="F:nuclease activity"/>
    <property type="evidence" value="ECO:0007669"/>
    <property type="project" value="UniProtKB-KW"/>
</dbReference>
<keyword evidence="6" id="KW-0378">Hydrolase</keyword>
<evidence type="ECO:0000256" key="2">
    <source>
        <dbReference type="ARBA" id="ARBA00004123"/>
    </source>
</evidence>
<evidence type="ECO:0000256" key="6">
    <source>
        <dbReference type="ARBA" id="ARBA00022801"/>
    </source>
</evidence>
<dbReference type="Proteomes" id="UP001160148">
    <property type="component" value="Unassembled WGS sequence"/>
</dbReference>
<keyword evidence="8" id="KW-0732">Signal</keyword>
<evidence type="ECO:0000256" key="5">
    <source>
        <dbReference type="ARBA" id="ARBA00022723"/>
    </source>
</evidence>
<dbReference type="InterPro" id="IPR027806">
    <property type="entry name" value="HARBI1_dom"/>
</dbReference>
<proteinExistence type="inferred from homology"/>
<dbReference type="InterPro" id="IPR045249">
    <property type="entry name" value="HARBI1-like"/>
</dbReference>
<dbReference type="GO" id="GO:0046872">
    <property type="term" value="F:metal ion binding"/>
    <property type="evidence" value="ECO:0007669"/>
    <property type="project" value="UniProtKB-KW"/>
</dbReference>
<evidence type="ECO:0000256" key="8">
    <source>
        <dbReference type="SAM" id="SignalP"/>
    </source>
</evidence>
<keyword evidence="4" id="KW-0540">Nuclease</keyword>
<keyword evidence="7" id="KW-0539">Nucleus</keyword>